<dbReference type="Gene3D" id="3.40.710.10">
    <property type="entry name" value="DD-peptidase/beta-lactamase superfamily"/>
    <property type="match status" value="1"/>
</dbReference>
<dbReference type="RefSeq" id="WP_091098269.1">
    <property type="nucleotide sequence ID" value="NZ_FOBF01000002.1"/>
</dbReference>
<dbReference type="InterPro" id="IPR050789">
    <property type="entry name" value="Diverse_Enzym_Activities"/>
</dbReference>
<reference evidence="2 3" key="1">
    <citation type="submission" date="2016-10" db="EMBL/GenBank/DDBJ databases">
        <authorList>
            <person name="de Groot N.N."/>
        </authorList>
    </citation>
    <scope>NUCLEOTIDE SEQUENCE [LARGE SCALE GENOMIC DNA]</scope>
    <source>
        <strain evidence="2 3">DSM 43357</strain>
    </source>
</reference>
<dbReference type="OrthoDB" id="9814204at2"/>
<dbReference type="EMBL" id="FOBF01000002">
    <property type="protein sequence ID" value="SEK59612.1"/>
    <property type="molecule type" value="Genomic_DNA"/>
</dbReference>
<dbReference type="Proteomes" id="UP000198953">
    <property type="component" value="Unassembled WGS sequence"/>
</dbReference>
<keyword evidence="3" id="KW-1185">Reference proteome</keyword>
<sequence length="442" mass="46095">MNELLDGLLSDAAARHGVMGAQLAVVMDGERAQAAAGVANAELGTPVTGETLFQIGSTTKLHTAALVLGLADAGLVELDRPVADRLPGPRLPPGPLRDVTPRHLLSMTSGLDNGPYADTGRGDDCVARYVDLLADVPPVFEPGEGFGYSNASTVVSGLLVERVTGATWDAALRDRLAAPLGLAHTVSLPEELPYHRVAVGHDAAGRVVRPWLLSRGLGPSGSTLCSTAADLAVLGQTLLDGGVAPGGVRLLSAEAVEATRTPHVEVEARWFAEQWCAGPYTKVWDGVAVYGHGGTNLGGSSTLVWIPERNAVLAVTANTPSQGYPFAEEVFGAVCSELLGLALPVREEPDAGLPVDASLYTGVYETCDTRYEVAERPGGIAVTTTSGGGGLTCDLLPLGGHRFWPSDDRLGGMHRWDVAFVPGRDGRAVRFMNGAFAARRTA</sequence>
<dbReference type="SUPFAM" id="SSF56601">
    <property type="entry name" value="beta-lactamase/transpeptidase-like"/>
    <property type="match status" value="1"/>
</dbReference>
<accession>A0A1H7ICN5</accession>
<organism evidence="2 3">
    <name type="scientific">Nonomuraea pusilla</name>
    <dbReference type="NCBI Taxonomy" id="46177"/>
    <lineage>
        <taxon>Bacteria</taxon>
        <taxon>Bacillati</taxon>
        <taxon>Actinomycetota</taxon>
        <taxon>Actinomycetes</taxon>
        <taxon>Streptosporangiales</taxon>
        <taxon>Streptosporangiaceae</taxon>
        <taxon>Nonomuraea</taxon>
    </lineage>
</organism>
<dbReference type="InterPro" id="IPR012338">
    <property type="entry name" value="Beta-lactam/transpept-like"/>
</dbReference>
<protein>
    <submittedName>
        <fullName evidence="2">CubicO group peptidase, beta-lactamase class C family</fullName>
    </submittedName>
</protein>
<dbReference type="STRING" id="46177.SAMN05660976_00745"/>
<dbReference type="Pfam" id="PF00144">
    <property type="entry name" value="Beta-lactamase"/>
    <property type="match status" value="1"/>
</dbReference>
<name>A0A1H7ICN5_9ACTN</name>
<proteinExistence type="predicted"/>
<evidence type="ECO:0000313" key="2">
    <source>
        <dbReference type="EMBL" id="SEK59612.1"/>
    </source>
</evidence>
<dbReference type="AlphaFoldDB" id="A0A1H7ICN5"/>
<dbReference type="PANTHER" id="PTHR43283">
    <property type="entry name" value="BETA-LACTAMASE-RELATED"/>
    <property type="match status" value="1"/>
</dbReference>
<evidence type="ECO:0000259" key="1">
    <source>
        <dbReference type="Pfam" id="PF00144"/>
    </source>
</evidence>
<gene>
    <name evidence="2" type="ORF">SAMN05660976_00745</name>
</gene>
<feature type="domain" description="Beta-lactamase-related" evidence="1">
    <location>
        <begin position="6"/>
        <end position="321"/>
    </location>
</feature>
<evidence type="ECO:0000313" key="3">
    <source>
        <dbReference type="Proteomes" id="UP000198953"/>
    </source>
</evidence>
<dbReference type="PANTHER" id="PTHR43283:SF3">
    <property type="entry name" value="BETA-LACTAMASE FAMILY PROTEIN (AFU_ORTHOLOGUE AFUA_5G07500)"/>
    <property type="match status" value="1"/>
</dbReference>
<dbReference type="InterPro" id="IPR001466">
    <property type="entry name" value="Beta-lactam-related"/>
</dbReference>